<dbReference type="SUPFAM" id="SSF82185">
    <property type="entry name" value="Histone H3 K4-specific methyltransferase SET7/9 N-terminal domain"/>
    <property type="match status" value="2"/>
</dbReference>
<gene>
    <name evidence="3" type="primary">PowCR01_080016700</name>
    <name evidence="3" type="ORF">POWCR01_080016700</name>
</gene>
<evidence type="ECO:0000313" key="3">
    <source>
        <dbReference type="EMBL" id="SBT76672.1"/>
    </source>
</evidence>
<feature type="compositionally biased region" description="Basic and acidic residues" evidence="2">
    <location>
        <begin position="177"/>
        <end position="191"/>
    </location>
</feature>
<organism evidence="3 4">
    <name type="scientific">Plasmodium ovale</name>
    <name type="common">malaria parasite P. ovale</name>
    <dbReference type="NCBI Taxonomy" id="36330"/>
    <lineage>
        <taxon>Eukaryota</taxon>
        <taxon>Sar</taxon>
        <taxon>Alveolata</taxon>
        <taxon>Apicomplexa</taxon>
        <taxon>Aconoidasida</taxon>
        <taxon>Haemosporida</taxon>
        <taxon>Plasmodiidae</taxon>
        <taxon>Plasmodium</taxon>
        <taxon>Plasmodium (Plasmodium)</taxon>
    </lineage>
</organism>
<feature type="compositionally biased region" description="Gly residues" evidence="2">
    <location>
        <begin position="156"/>
        <end position="167"/>
    </location>
</feature>
<dbReference type="VEuPathDB" id="PlasmoDB:PocGH01_08018700"/>
<name>A0A1C3KRC1_PLAOA</name>
<dbReference type="Pfam" id="PF02493">
    <property type="entry name" value="MORN"/>
    <property type="match status" value="5"/>
</dbReference>
<dbReference type="PANTHER" id="PTHR23084:SF263">
    <property type="entry name" value="MORN REPEAT-CONTAINING PROTEIN 1"/>
    <property type="match status" value="1"/>
</dbReference>
<feature type="region of interest" description="Disordered" evidence="2">
    <location>
        <begin position="88"/>
        <end position="228"/>
    </location>
</feature>
<feature type="compositionally biased region" description="Acidic residues" evidence="2">
    <location>
        <begin position="192"/>
        <end position="204"/>
    </location>
</feature>
<dbReference type="PANTHER" id="PTHR23084">
    <property type="entry name" value="PHOSPHATIDYLINOSITOL-4-PHOSPHATE 5-KINASE RELATED"/>
    <property type="match status" value="1"/>
</dbReference>
<dbReference type="OrthoDB" id="387430at2759"/>
<dbReference type="InterPro" id="IPR003409">
    <property type="entry name" value="MORN"/>
</dbReference>
<evidence type="ECO:0000256" key="2">
    <source>
        <dbReference type="SAM" id="MobiDB-lite"/>
    </source>
</evidence>
<accession>A0A1C3KRC1</accession>
<dbReference type="Gene3D" id="2.20.110.10">
    <property type="entry name" value="Histone H3 K4-specific methyltransferase SET7/9 N-terminal domain"/>
    <property type="match status" value="1"/>
</dbReference>
<protein>
    <recommendedName>
        <fullName evidence="5">MORN repeat protein</fullName>
    </recommendedName>
</protein>
<dbReference type="EMBL" id="LT594512">
    <property type="protein sequence ID" value="SBT76672.1"/>
    <property type="molecule type" value="Genomic_DNA"/>
</dbReference>
<feature type="compositionally biased region" description="Basic and acidic residues" evidence="2">
    <location>
        <begin position="90"/>
        <end position="105"/>
    </location>
</feature>
<feature type="compositionally biased region" description="Acidic residues" evidence="2">
    <location>
        <begin position="106"/>
        <end position="127"/>
    </location>
</feature>
<feature type="compositionally biased region" description="Basic and acidic residues" evidence="2">
    <location>
        <begin position="216"/>
        <end position="228"/>
    </location>
</feature>
<keyword evidence="1" id="KW-0677">Repeat</keyword>
<dbReference type="VEuPathDB" id="PlasmoDB:POWCR01_080016700"/>
<dbReference type="AlphaFoldDB" id="A0A1C3KRC1"/>
<sequence>MSPKKSKKGKLRLLKDNGVSSDSLGNYTGIGTVIFYPRKNSKTKEKYYGNFLQGEKHGYGEYEYRNGDFYKGSYEHNRRNGIGTYYYSIEGKKKGENKKMKVKNDIDEEDSGEENEDEKDSEEDGNEENGSSGRDDDGEDSEHNKGESENSNSGESGSGESGSGENGSGESNSRQSDINKGDSDQSAKNEDVDTDEEADNDGDDHDNGSSNGVDGENNHADGKTEGKEAYKRKKAFDVLLNLMKKLDKSTSKKNITGMERERKSYYYGNYFNGLKHNEGMMLYKNGDIYVGNWKFGKKNGWGKYMYKNCKSVLEGHWTDGYLSHGKWTLPNGIYFIGNFRHNKPTGEGVWVFKDKTQLNVFYYQVEKVIKKKKKKKGTKVLYTAYYRGVQKGSKYIYYTICREEGEIKWLHV</sequence>
<dbReference type="SMART" id="SM00698">
    <property type="entry name" value="MORN"/>
    <property type="match status" value="5"/>
</dbReference>
<evidence type="ECO:0000313" key="4">
    <source>
        <dbReference type="Proteomes" id="UP000243200"/>
    </source>
</evidence>
<dbReference type="Proteomes" id="UP000243200">
    <property type="component" value="Chromosome 8"/>
</dbReference>
<evidence type="ECO:0008006" key="5">
    <source>
        <dbReference type="Google" id="ProtNLM"/>
    </source>
</evidence>
<evidence type="ECO:0000256" key="1">
    <source>
        <dbReference type="ARBA" id="ARBA00022737"/>
    </source>
</evidence>
<proteinExistence type="predicted"/>
<reference evidence="3 4" key="1">
    <citation type="submission" date="2016-06" db="EMBL/GenBank/DDBJ databases">
        <authorList>
            <consortium name="Pathogen Informatics"/>
        </authorList>
    </citation>
    <scope>NUCLEOTIDE SEQUENCE [LARGE SCALE GENOMIC DNA]</scope>
    <source>
        <strain evidence="3">PowCR01</strain>
    </source>
</reference>